<comment type="caution">
    <text evidence="1">The sequence shown here is derived from an EMBL/GenBank/DDBJ whole genome shotgun (WGS) entry which is preliminary data.</text>
</comment>
<dbReference type="AlphaFoldDB" id="A0AAV6XIG8"/>
<reference evidence="1" key="1">
    <citation type="submission" date="2019-10" db="EMBL/GenBank/DDBJ databases">
        <authorList>
            <person name="Zhang R."/>
            <person name="Pan Y."/>
            <person name="Wang J."/>
            <person name="Ma R."/>
            <person name="Yu S."/>
        </authorList>
    </citation>
    <scope>NUCLEOTIDE SEQUENCE</scope>
    <source>
        <strain evidence="1">LA-IB0</strain>
        <tissue evidence="1">Leaf</tissue>
    </source>
</reference>
<proteinExistence type="predicted"/>
<dbReference type="Proteomes" id="UP000826271">
    <property type="component" value="Unassembled WGS sequence"/>
</dbReference>
<gene>
    <name evidence="1" type="ORF">BUALT_Bualt05G0114000</name>
</gene>
<organism evidence="1 2">
    <name type="scientific">Buddleja alternifolia</name>
    <dbReference type="NCBI Taxonomy" id="168488"/>
    <lineage>
        <taxon>Eukaryota</taxon>
        <taxon>Viridiplantae</taxon>
        <taxon>Streptophyta</taxon>
        <taxon>Embryophyta</taxon>
        <taxon>Tracheophyta</taxon>
        <taxon>Spermatophyta</taxon>
        <taxon>Magnoliopsida</taxon>
        <taxon>eudicotyledons</taxon>
        <taxon>Gunneridae</taxon>
        <taxon>Pentapetalae</taxon>
        <taxon>asterids</taxon>
        <taxon>lamiids</taxon>
        <taxon>Lamiales</taxon>
        <taxon>Scrophulariaceae</taxon>
        <taxon>Buddlejeae</taxon>
        <taxon>Buddleja</taxon>
    </lineage>
</organism>
<name>A0AAV6XIG8_9LAMI</name>
<accession>A0AAV6XIG8</accession>
<sequence length="91" mass="10043">MDLFFSLPDDAGAAMVRMMLEGSFSSPFGEGVMGICNRGFVVCRSSTNSFMPSFVLVMVCLSNRLNLLLLWFSFGVSPWALEESKAGCIWE</sequence>
<protein>
    <recommendedName>
        <fullName evidence="3">NADH dehydrogenase subunit 1</fullName>
    </recommendedName>
</protein>
<dbReference type="EMBL" id="WHWC01000005">
    <property type="protein sequence ID" value="KAG8382791.1"/>
    <property type="molecule type" value="Genomic_DNA"/>
</dbReference>
<evidence type="ECO:0000313" key="2">
    <source>
        <dbReference type="Proteomes" id="UP000826271"/>
    </source>
</evidence>
<evidence type="ECO:0008006" key="3">
    <source>
        <dbReference type="Google" id="ProtNLM"/>
    </source>
</evidence>
<keyword evidence="2" id="KW-1185">Reference proteome</keyword>
<evidence type="ECO:0000313" key="1">
    <source>
        <dbReference type="EMBL" id="KAG8382791.1"/>
    </source>
</evidence>